<comment type="caution">
    <text evidence="4">The sequence shown here is derived from an EMBL/GenBank/DDBJ whole genome shotgun (WGS) entry which is preliminary data.</text>
</comment>
<keyword evidence="1 2" id="KW-0238">DNA-binding</keyword>
<proteinExistence type="predicted"/>
<sequence length="192" mass="20555">MEKRSRLSRSERHEQLLELARQMVRNEGSEALTLGRLAQRAGVTKPIVYDHFGSRTGLLIELYQAFDARQNELIDVAIGESGPDLGSRAGVLAATYVECVVTQGRELPGVVAALSGSPELEQVKSEAEIAFRDKCRRALEPFAQGPLSDAKMAGMLGAAQALGRSAVRGEVSEAAAKRELAEIIASVVGRPG</sequence>
<feature type="domain" description="HTH tetR-type" evidence="3">
    <location>
        <begin position="10"/>
        <end position="70"/>
    </location>
</feature>
<dbReference type="EMBL" id="JAMGBA010000001">
    <property type="protein sequence ID" value="MCL6697576.1"/>
    <property type="molecule type" value="Genomic_DNA"/>
</dbReference>
<evidence type="ECO:0000256" key="2">
    <source>
        <dbReference type="PROSITE-ProRule" id="PRU00335"/>
    </source>
</evidence>
<dbReference type="Pfam" id="PF00440">
    <property type="entry name" value="TetR_N"/>
    <property type="match status" value="1"/>
</dbReference>
<dbReference type="PRINTS" id="PR00455">
    <property type="entry name" value="HTHTETR"/>
</dbReference>
<evidence type="ECO:0000313" key="4">
    <source>
        <dbReference type="EMBL" id="MCL6697576.1"/>
    </source>
</evidence>
<dbReference type="InterPro" id="IPR001647">
    <property type="entry name" value="HTH_TetR"/>
</dbReference>
<dbReference type="PROSITE" id="PS50977">
    <property type="entry name" value="HTH_TETR_2"/>
    <property type="match status" value="1"/>
</dbReference>
<dbReference type="Gene3D" id="1.10.357.10">
    <property type="entry name" value="Tetracycline Repressor, domain 2"/>
    <property type="match status" value="1"/>
</dbReference>
<gene>
    <name evidence="4" type="ORF">LZ496_02090</name>
</gene>
<dbReference type="InterPro" id="IPR009057">
    <property type="entry name" value="Homeodomain-like_sf"/>
</dbReference>
<dbReference type="Proteomes" id="UP001203410">
    <property type="component" value="Unassembled WGS sequence"/>
</dbReference>
<accession>A0ABT0RRV2</accession>
<name>A0ABT0RRV2_9SPHN</name>
<evidence type="ECO:0000313" key="5">
    <source>
        <dbReference type="Proteomes" id="UP001203410"/>
    </source>
</evidence>
<dbReference type="PANTHER" id="PTHR30055:SF223">
    <property type="entry name" value="HTH-TYPE TRANSCRIPTIONAL REGULATOR UIDR"/>
    <property type="match status" value="1"/>
</dbReference>
<dbReference type="PANTHER" id="PTHR30055">
    <property type="entry name" value="HTH-TYPE TRANSCRIPTIONAL REGULATOR RUTR"/>
    <property type="match status" value="1"/>
</dbReference>
<reference evidence="4 5" key="1">
    <citation type="submission" date="2022-05" db="EMBL/GenBank/DDBJ databases">
        <authorList>
            <person name="Jo J.-H."/>
            <person name="Im W.-T."/>
        </authorList>
    </citation>
    <scope>NUCLEOTIDE SEQUENCE [LARGE SCALE GENOMIC DNA]</scope>
    <source>
        <strain evidence="4 5">NSE70-1</strain>
    </source>
</reference>
<evidence type="ECO:0000256" key="1">
    <source>
        <dbReference type="ARBA" id="ARBA00023125"/>
    </source>
</evidence>
<feature type="DNA-binding region" description="H-T-H motif" evidence="2">
    <location>
        <begin position="33"/>
        <end position="52"/>
    </location>
</feature>
<protein>
    <submittedName>
        <fullName evidence="4">TetR/AcrR family transcriptional regulator</fullName>
    </submittedName>
</protein>
<organism evidence="4 5">
    <name type="scientific">Sphingomonas caseinilyticus</name>
    <dbReference type="NCBI Taxonomy" id="2908205"/>
    <lineage>
        <taxon>Bacteria</taxon>
        <taxon>Pseudomonadati</taxon>
        <taxon>Pseudomonadota</taxon>
        <taxon>Alphaproteobacteria</taxon>
        <taxon>Sphingomonadales</taxon>
        <taxon>Sphingomonadaceae</taxon>
        <taxon>Sphingomonas</taxon>
    </lineage>
</organism>
<dbReference type="RefSeq" id="WP_249902938.1">
    <property type="nucleotide sequence ID" value="NZ_JAMGBA010000001.1"/>
</dbReference>
<evidence type="ECO:0000259" key="3">
    <source>
        <dbReference type="PROSITE" id="PS50977"/>
    </source>
</evidence>
<dbReference type="SUPFAM" id="SSF46689">
    <property type="entry name" value="Homeodomain-like"/>
    <property type="match status" value="1"/>
</dbReference>
<keyword evidence="5" id="KW-1185">Reference proteome</keyword>
<dbReference type="InterPro" id="IPR050109">
    <property type="entry name" value="HTH-type_TetR-like_transc_reg"/>
</dbReference>